<keyword evidence="1" id="KW-1133">Transmembrane helix</keyword>
<reference evidence="2" key="1">
    <citation type="submission" date="2022-08" db="EMBL/GenBank/DDBJ databases">
        <authorList>
            <person name="Marques A."/>
        </authorList>
    </citation>
    <scope>NUCLEOTIDE SEQUENCE</scope>
    <source>
        <strain evidence="2">RhyPub2mFocal</strain>
        <tissue evidence="2">Leaves</tissue>
    </source>
</reference>
<keyword evidence="3" id="KW-1185">Reference proteome</keyword>
<dbReference type="EMBL" id="JAMFTS010000004">
    <property type="protein sequence ID" value="KAJ4760467.1"/>
    <property type="molecule type" value="Genomic_DNA"/>
</dbReference>
<keyword evidence="1" id="KW-0812">Transmembrane</keyword>
<sequence length="179" mass="20449">MKPGKYLSQLTARGYEPCPKFRFDPHRPKLPHLHLQPLNFPFSQVASQPATSLQFPILLKGEKEKERDIPNEQRRVSFDMATGDSKDMLKNVDWKTVGETGTSTTTTSSSTPIVKKRLPKKMRHVPDYYFMPRLSRPKDFVIYGACIAAGIGAGMLGEISIKKKIKAHRRSVTFWAWMR</sequence>
<dbReference type="PANTHER" id="PTHR36797:SF3">
    <property type="entry name" value="OS01G0258600 PROTEIN"/>
    <property type="match status" value="1"/>
</dbReference>
<evidence type="ECO:0000313" key="2">
    <source>
        <dbReference type="EMBL" id="KAJ4760467.1"/>
    </source>
</evidence>
<comment type="caution">
    <text evidence="2">The sequence shown here is derived from an EMBL/GenBank/DDBJ whole genome shotgun (WGS) entry which is preliminary data.</text>
</comment>
<accession>A0AAV8D181</accession>
<dbReference type="AlphaFoldDB" id="A0AAV8D181"/>
<dbReference type="PANTHER" id="PTHR36797">
    <property type="entry name" value="OS01G0258600 PROTEIN"/>
    <property type="match status" value="1"/>
</dbReference>
<organism evidence="2 3">
    <name type="scientific">Rhynchospora pubera</name>
    <dbReference type="NCBI Taxonomy" id="906938"/>
    <lineage>
        <taxon>Eukaryota</taxon>
        <taxon>Viridiplantae</taxon>
        <taxon>Streptophyta</taxon>
        <taxon>Embryophyta</taxon>
        <taxon>Tracheophyta</taxon>
        <taxon>Spermatophyta</taxon>
        <taxon>Magnoliopsida</taxon>
        <taxon>Liliopsida</taxon>
        <taxon>Poales</taxon>
        <taxon>Cyperaceae</taxon>
        <taxon>Cyperoideae</taxon>
        <taxon>Rhynchosporeae</taxon>
        <taxon>Rhynchospora</taxon>
    </lineage>
</organism>
<proteinExistence type="predicted"/>
<gene>
    <name evidence="2" type="ORF">LUZ62_070842</name>
</gene>
<name>A0AAV8D181_9POAL</name>
<protein>
    <submittedName>
        <fullName evidence="2">Krueppel-like factor</fullName>
    </submittedName>
</protein>
<evidence type="ECO:0000313" key="3">
    <source>
        <dbReference type="Proteomes" id="UP001140206"/>
    </source>
</evidence>
<keyword evidence="1" id="KW-0472">Membrane</keyword>
<evidence type="ECO:0000256" key="1">
    <source>
        <dbReference type="SAM" id="Phobius"/>
    </source>
</evidence>
<dbReference type="Proteomes" id="UP001140206">
    <property type="component" value="Chromosome 4"/>
</dbReference>
<feature type="transmembrane region" description="Helical" evidence="1">
    <location>
        <begin position="140"/>
        <end position="161"/>
    </location>
</feature>